<accession>A0AAF0KZ41</accession>
<dbReference type="Proteomes" id="UP001223176">
    <property type="component" value="Segment"/>
</dbReference>
<dbReference type="SUPFAM" id="SSF55166">
    <property type="entry name" value="Hedgehog/DD-peptidase"/>
    <property type="match status" value="1"/>
</dbReference>
<proteinExistence type="predicted"/>
<evidence type="ECO:0000313" key="1">
    <source>
        <dbReference type="EMBL" id="WHS68304.1"/>
    </source>
</evidence>
<protein>
    <recommendedName>
        <fullName evidence="3">Endolysin</fullName>
    </recommendedName>
</protein>
<name>A0AAF0KZ41_9CAUD</name>
<dbReference type="CDD" id="cd14845">
    <property type="entry name" value="L-Ala-D-Glu_peptidase_like"/>
    <property type="match status" value="1"/>
</dbReference>
<keyword evidence="2" id="KW-1185">Reference proteome</keyword>
<evidence type="ECO:0000313" key="2">
    <source>
        <dbReference type="Proteomes" id="UP001223176"/>
    </source>
</evidence>
<dbReference type="InterPro" id="IPR009045">
    <property type="entry name" value="Zn_M74/Hedgehog-like"/>
</dbReference>
<reference evidence="1" key="1">
    <citation type="submission" date="2023-04" db="EMBL/GenBank/DDBJ databases">
        <title>Isolation and Characterization of Novel Plasmid-specific Phages Infecting Bacteria Carrying Diverse Conjugative Plasmids.</title>
        <authorList>
            <person name="Parra B."/>
            <person name="Cockx B."/>
            <person name="Lutz V.T."/>
            <person name="Bronsted L."/>
            <person name="Smets B.F."/>
            <person name="Dechesne A."/>
        </authorList>
    </citation>
    <scope>NUCLEOTIDE SEQUENCE</scope>
</reference>
<dbReference type="EMBL" id="OQ829281">
    <property type="protein sequence ID" value="WHS68304.1"/>
    <property type="molecule type" value="Genomic_DNA"/>
</dbReference>
<organism evidence="1 2">
    <name type="scientific">phage PKM.Lu.22.1</name>
    <dbReference type="NCBI Taxonomy" id="3049197"/>
    <lineage>
        <taxon>Viruses</taxon>
        <taxon>Duplodnaviria</taxon>
        <taxon>Heunggongvirae</taxon>
        <taxon>Uroviricota</taxon>
        <taxon>Caudoviricetes</taxon>
        <taxon>Grimontviridae</taxon>
    </lineage>
</organism>
<evidence type="ECO:0008006" key="3">
    <source>
        <dbReference type="Google" id="ProtNLM"/>
    </source>
</evidence>
<dbReference type="Gene3D" id="3.30.1380.10">
    <property type="match status" value="1"/>
</dbReference>
<sequence>MSNVKLSARSQERLDQVHPDLRAVCVEAFKNMPFDVTITEGMRTVEKQREYVANGTSWTMNSKHLRQSDGYSHAIDIVPYPVDWNNLERFVVMAAHMLAAADKLGVRVVWGGTWAPTTDGWNKNKRFDGPHFEI</sequence>